<evidence type="ECO:0000313" key="6">
    <source>
        <dbReference type="EMBL" id="QPK11560.1"/>
    </source>
</evidence>
<dbReference type="InterPro" id="IPR017560">
    <property type="entry name" value="Cyt_c_biogenesis_CcmI"/>
</dbReference>
<geneLocation type="plasmid" evidence="6 7">
    <name>pBS3b</name>
</geneLocation>
<dbReference type="GO" id="GO:0030313">
    <property type="term" value="C:cell envelope"/>
    <property type="evidence" value="ECO:0007669"/>
    <property type="project" value="UniProtKB-SubCell"/>
</dbReference>
<feature type="domain" description="Cytochrome c-type biogenesis protein H TPR" evidence="5">
    <location>
        <begin position="157"/>
        <end position="276"/>
    </location>
</feature>
<evidence type="ECO:0000256" key="1">
    <source>
        <dbReference type="ARBA" id="ARBA00004196"/>
    </source>
</evidence>
<comment type="subcellular location">
    <subcellularLocation>
        <location evidence="1">Cell envelope</location>
    </subcellularLocation>
</comment>
<keyword evidence="4" id="KW-0802">TPR repeat</keyword>
<dbReference type="EMBL" id="CP064933">
    <property type="protein sequence ID" value="QPK11560.1"/>
    <property type="molecule type" value="Genomic_DNA"/>
</dbReference>
<evidence type="ECO:0000256" key="4">
    <source>
        <dbReference type="ARBA" id="ARBA00022803"/>
    </source>
</evidence>
<dbReference type="Pfam" id="PF23914">
    <property type="entry name" value="TPR_CcmH_CycH"/>
    <property type="match status" value="1"/>
</dbReference>
<dbReference type="PANTHER" id="PTHR47870:SF1">
    <property type="entry name" value="CYTOCHROME C-TYPE BIOGENESIS PROTEIN CCMH"/>
    <property type="match status" value="1"/>
</dbReference>
<dbReference type="InterPro" id="IPR056413">
    <property type="entry name" value="TPR_CcmH_CycH"/>
</dbReference>
<evidence type="ECO:0000256" key="2">
    <source>
        <dbReference type="ARBA" id="ARBA00022737"/>
    </source>
</evidence>
<dbReference type="SUPFAM" id="SSF48452">
    <property type="entry name" value="TPR-like"/>
    <property type="match status" value="1"/>
</dbReference>
<dbReference type="InterPro" id="IPR011990">
    <property type="entry name" value="TPR-like_helical_dom_sf"/>
</dbReference>
<evidence type="ECO:0000259" key="5">
    <source>
        <dbReference type="Pfam" id="PF23914"/>
    </source>
</evidence>
<dbReference type="NCBIfam" id="TIGR03142">
    <property type="entry name" value="cytochro_ccmI"/>
    <property type="match status" value="1"/>
</dbReference>
<dbReference type="PANTHER" id="PTHR47870">
    <property type="entry name" value="CYTOCHROME C-TYPE BIOGENESIS PROTEIN CCMH"/>
    <property type="match status" value="1"/>
</dbReference>
<keyword evidence="6" id="KW-0614">Plasmid</keyword>
<dbReference type="AlphaFoldDB" id="A0A7X6IX48"/>
<dbReference type="InterPro" id="IPR051263">
    <property type="entry name" value="C-type_cytochrome_biogenesis"/>
</dbReference>
<dbReference type="RefSeq" id="WP_064825985.1">
    <property type="nucleotide sequence ID" value="NZ_CP013543.1"/>
</dbReference>
<dbReference type="Proteomes" id="UP000540266">
    <property type="component" value="Plasmid pBS3b"/>
</dbReference>
<organism evidence="6 7">
    <name type="scientific">Rhizobium phaseoli</name>
    <dbReference type="NCBI Taxonomy" id="396"/>
    <lineage>
        <taxon>Bacteria</taxon>
        <taxon>Pseudomonadati</taxon>
        <taxon>Pseudomonadota</taxon>
        <taxon>Alphaproteobacteria</taxon>
        <taxon>Hyphomicrobiales</taxon>
        <taxon>Rhizobiaceae</taxon>
        <taxon>Rhizobium/Agrobacterium group</taxon>
        <taxon>Rhizobium</taxon>
    </lineage>
</organism>
<protein>
    <submittedName>
        <fullName evidence="6">C-type cytochrome biogenesis protein CcmI</fullName>
    </submittedName>
</protein>
<evidence type="ECO:0000256" key="3">
    <source>
        <dbReference type="ARBA" id="ARBA00022748"/>
    </source>
</evidence>
<proteinExistence type="predicted"/>
<reference evidence="6 7" key="1">
    <citation type="submission" date="2020-11" db="EMBL/GenBank/DDBJ databases">
        <title>Indigenous Rhizobia Nodulating Common beans in Western Kenya.</title>
        <authorList>
            <person name="Wekesa C.S."/>
            <person name="Oelmueller R."/>
            <person name="Furch A.C."/>
        </authorList>
    </citation>
    <scope>NUCLEOTIDE SEQUENCE [LARGE SCALE GENOMIC DNA]</scope>
    <source>
        <strain evidence="7">BS3</strain>
        <plasmid evidence="6 7">pBS3b</plasmid>
    </source>
</reference>
<accession>A0A7X6IX48</accession>
<keyword evidence="2" id="KW-0677">Repeat</keyword>
<keyword evidence="3" id="KW-0201">Cytochrome c-type biogenesis</keyword>
<gene>
    <name evidence="6" type="primary">ccmI</name>
    <name evidence="6" type="ORF">HER27_024780</name>
</gene>
<dbReference type="GO" id="GO:0017004">
    <property type="term" value="P:cytochrome complex assembly"/>
    <property type="evidence" value="ECO:0007669"/>
    <property type="project" value="UniProtKB-KW"/>
</dbReference>
<dbReference type="Gene3D" id="1.25.40.10">
    <property type="entry name" value="Tetratricopeptide repeat domain"/>
    <property type="match status" value="1"/>
</dbReference>
<evidence type="ECO:0000313" key="7">
    <source>
        <dbReference type="Proteomes" id="UP000540266"/>
    </source>
</evidence>
<name>A0A7X6IX48_9HYPH</name>
<sequence>MTGVNVAMARPAMVRRKGHLDVMLIWIVFAGVATTVIASLLYPFAKSRIGADGGVADACRVYRDQLLELDREAETNQLGRNEYEYARAEVARRLFKASEQQHDGRRRRPEAQRLPKLAIVAILPLASIGLYARLGSPDLPSQPLQARLEDPGQNLAMLIVKTERHLASRPDDGRGWNVIAPVYLRTGRFPEAKTAYRNAVRILGPDVDRLGGLAEAMMAEAKGSVTTDTLDVLRQILQLEPKNPRALFYIALSFEQAGRRAEALADFEALAKSSPAGAPWLSLVNKHISANGGVPLTALAREPRMTDQGGSR</sequence>